<dbReference type="Proteomes" id="UP000078544">
    <property type="component" value="Unassembled WGS sequence"/>
</dbReference>
<protein>
    <recommendedName>
        <fullName evidence="5">C6 transcription factor</fullName>
    </recommendedName>
</protein>
<gene>
    <name evidence="3" type="ORF">AAL_05453</name>
</gene>
<comment type="caution">
    <text evidence="3">The sequence shown here is derived from an EMBL/GenBank/DDBJ whole genome shotgun (WGS) entry which is preliminary data.</text>
</comment>
<dbReference type="AlphaFoldDB" id="A0A168ABZ5"/>
<feature type="region of interest" description="Disordered" evidence="2">
    <location>
        <begin position="168"/>
        <end position="187"/>
    </location>
</feature>
<evidence type="ECO:0000256" key="1">
    <source>
        <dbReference type="ARBA" id="ARBA00023242"/>
    </source>
</evidence>
<dbReference type="OrthoDB" id="3477330at2759"/>
<evidence type="ECO:0008006" key="5">
    <source>
        <dbReference type="Google" id="ProtNLM"/>
    </source>
</evidence>
<proteinExistence type="predicted"/>
<keyword evidence="4" id="KW-1185">Reference proteome</keyword>
<organism evidence="3 4">
    <name type="scientific">Moelleriella libera RCEF 2490</name>
    <dbReference type="NCBI Taxonomy" id="1081109"/>
    <lineage>
        <taxon>Eukaryota</taxon>
        <taxon>Fungi</taxon>
        <taxon>Dikarya</taxon>
        <taxon>Ascomycota</taxon>
        <taxon>Pezizomycotina</taxon>
        <taxon>Sordariomycetes</taxon>
        <taxon>Hypocreomycetidae</taxon>
        <taxon>Hypocreales</taxon>
        <taxon>Clavicipitaceae</taxon>
        <taxon>Moelleriella</taxon>
    </lineage>
</organism>
<dbReference type="EMBL" id="AZGY01000012">
    <property type="protein sequence ID" value="KZZ93737.1"/>
    <property type="molecule type" value="Genomic_DNA"/>
</dbReference>
<name>A0A168ABZ5_9HYPO</name>
<evidence type="ECO:0000313" key="4">
    <source>
        <dbReference type="Proteomes" id="UP000078544"/>
    </source>
</evidence>
<dbReference type="Pfam" id="PF11951">
    <property type="entry name" value="Fungal_trans_2"/>
    <property type="match status" value="1"/>
</dbReference>
<reference evidence="3 4" key="1">
    <citation type="journal article" date="2016" name="Genome Biol. Evol.">
        <title>Divergent and convergent evolution of fungal pathogenicity.</title>
        <authorList>
            <person name="Shang Y."/>
            <person name="Xiao G."/>
            <person name="Zheng P."/>
            <person name="Cen K."/>
            <person name="Zhan S."/>
            <person name="Wang C."/>
        </authorList>
    </citation>
    <scope>NUCLEOTIDE SEQUENCE [LARGE SCALE GENOMIC DNA]</scope>
    <source>
        <strain evidence="3 4">RCEF 2490</strain>
    </source>
</reference>
<dbReference type="STRING" id="1081109.A0A168ABZ5"/>
<evidence type="ECO:0000256" key="2">
    <source>
        <dbReference type="SAM" id="MobiDB-lite"/>
    </source>
</evidence>
<dbReference type="PROSITE" id="PS51257">
    <property type="entry name" value="PROKAR_LIPOPROTEIN"/>
    <property type="match status" value="1"/>
</dbReference>
<accession>A0A168ABZ5</accession>
<feature type="compositionally biased region" description="Polar residues" evidence="2">
    <location>
        <begin position="168"/>
        <end position="182"/>
    </location>
</feature>
<keyword evidence="1" id="KW-0539">Nucleus</keyword>
<sequence>MSQKLVQSLGNTSAGCIVDKLDAKSPTGDEQHLIGPFGVFDATETLDKEHTSSELPGLRKGRILGLENRQFQEQFSAALPVQPQDHSWINRDDDTSSDTEFDSFFSQLSPMMSSNMANCDWIGCFDGDNCVGADNEQRELADYSQPTDSFDDESLFLMMLASESDASVQPLNVHESPSSTQDGMRETPPRTAIHISLPARISSHRKCALPEHAEFLLHYLRVEVLTPSNATTFAASRVSPWNLLLLPCALQTFAEMSILDSTSHIRRSLLSTLLAKSAFHLHERTTKVAKTGVICSPLWDTVAVRHQTNAQKCLDTALREGIAGEHQAEYGEMLMAILGVLFGQMFCHRHQWVERTAAVTSTRDAREGDENAPLSTKELLLEAERLIRLRGLRSTKSFNLRVLHHMYTHLRVIAESTDVLPLDAGYSSTQSAAFRVQTDDLGRLDNFQEKPDEVGYNDIHLDVSGNWRLTMYVDIYGVPESLMTLLSQTISLANEKPRLERIATSNSSVATALAQHVQTLEHQLWTWSPRLPTTTTANRLQLSAPASLDKPSPKSFQDDAELHPLVGAMHQTLIIYFYRRIYHMSAMIIQEQVRKTLEFLDACPEMENVDQDFAMTFGWILFVCLCEAATAELQCRAMKYMDPMDQHGVFVTSIGRPSSVVKSIWNKRQESGNQVLSWADVGFQEAF</sequence>
<evidence type="ECO:0000313" key="3">
    <source>
        <dbReference type="EMBL" id="KZZ93737.1"/>
    </source>
</evidence>
<dbReference type="InterPro" id="IPR021858">
    <property type="entry name" value="Fun_TF"/>
</dbReference>